<dbReference type="Proteomes" id="UP001153269">
    <property type="component" value="Unassembled WGS sequence"/>
</dbReference>
<reference evidence="2" key="1">
    <citation type="submission" date="2020-03" db="EMBL/GenBank/DDBJ databases">
        <authorList>
            <person name="Weist P."/>
        </authorList>
    </citation>
    <scope>NUCLEOTIDE SEQUENCE</scope>
</reference>
<evidence type="ECO:0000313" key="2">
    <source>
        <dbReference type="EMBL" id="CAB1450831.1"/>
    </source>
</evidence>
<evidence type="ECO:0000256" key="1">
    <source>
        <dbReference type="SAM" id="MobiDB-lite"/>
    </source>
</evidence>
<feature type="compositionally biased region" description="Basic and acidic residues" evidence="1">
    <location>
        <begin position="45"/>
        <end position="68"/>
    </location>
</feature>
<proteinExistence type="predicted"/>
<protein>
    <submittedName>
        <fullName evidence="2">Uncharacterized protein</fullName>
    </submittedName>
</protein>
<feature type="region of interest" description="Disordered" evidence="1">
    <location>
        <begin position="1"/>
        <end position="92"/>
    </location>
</feature>
<accession>A0A9N7VEF9</accession>
<sequence length="92" mass="9936">MPFSTLSGFEHAGQATAQGEKSQTRGEGRWETGVEGGPGHRKSRHNVEGTEGSAEKGKRRDRGLERPHISGCCQAGGEKQRQRGAAVFYEVP</sequence>
<feature type="compositionally biased region" description="Basic and acidic residues" evidence="1">
    <location>
        <begin position="22"/>
        <end position="32"/>
    </location>
</feature>
<dbReference type="EMBL" id="CADEAL010004069">
    <property type="protein sequence ID" value="CAB1450831.1"/>
    <property type="molecule type" value="Genomic_DNA"/>
</dbReference>
<keyword evidence="3" id="KW-1185">Reference proteome</keyword>
<dbReference type="AlphaFoldDB" id="A0A9N7VEF9"/>
<gene>
    <name evidence="2" type="ORF">PLEPLA_LOCUS38523</name>
</gene>
<evidence type="ECO:0000313" key="3">
    <source>
        <dbReference type="Proteomes" id="UP001153269"/>
    </source>
</evidence>
<organism evidence="2 3">
    <name type="scientific">Pleuronectes platessa</name>
    <name type="common">European plaice</name>
    <dbReference type="NCBI Taxonomy" id="8262"/>
    <lineage>
        <taxon>Eukaryota</taxon>
        <taxon>Metazoa</taxon>
        <taxon>Chordata</taxon>
        <taxon>Craniata</taxon>
        <taxon>Vertebrata</taxon>
        <taxon>Euteleostomi</taxon>
        <taxon>Actinopterygii</taxon>
        <taxon>Neopterygii</taxon>
        <taxon>Teleostei</taxon>
        <taxon>Neoteleostei</taxon>
        <taxon>Acanthomorphata</taxon>
        <taxon>Carangaria</taxon>
        <taxon>Pleuronectiformes</taxon>
        <taxon>Pleuronectoidei</taxon>
        <taxon>Pleuronectidae</taxon>
        <taxon>Pleuronectes</taxon>
    </lineage>
</organism>
<comment type="caution">
    <text evidence="2">The sequence shown here is derived from an EMBL/GenBank/DDBJ whole genome shotgun (WGS) entry which is preliminary data.</text>
</comment>
<name>A0A9N7VEF9_PLEPL</name>